<gene>
    <name evidence="2" type="ORF">BSL82_08640</name>
</gene>
<accession>A0A1L3ZUX2</accession>
<dbReference type="SUPFAM" id="SSF54427">
    <property type="entry name" value="NTF2-like"/>
    <property type="match status" value="1"/>
</dbReference>
<dbReference type="AlphaFoldDB" id="A0A1L3ZUX2"/>
<keyword evidence="3" id="KW-1185">Reference proteome</keyword>
<evidence type="ECO:0000313" key="3">
    <source>
        <dbReference type="Proteomes" id="UP000182063"/>
    </source>
</evidence>
<sequence>MDEPDTLIDRMRIREVADLYFFYCDAHEPENVVRCFAREGVFRSATQAEMALRGHAQLEEGFRSFTGYGRACHSVATMEINVTGQTATSRLFGTCFLSGAAKVGDPVFVRGLRYSDRWIIEDGRWVIAERVHEAFWQFESTLIDRMLPEKSCAPVEPRR</sequence>
<dbReference type="Gene3D" id="3.10.450.50">
    <property type="match status" value="1"/>
</dbReference>
<dbReference type="InterPro" id="IPR032710">
    <property type="entry name" value="NTF2-like_dom_sf"/>
</dbReference>
<evidence type="ECO:0000313" key="2">
    <source>
        <dbReference type="EMBL" id="API59369.1"/>
    </source>
</evidence>
<dbReference type="Pfam" id="PF13577">
    <property type="entry name" value="SnoaL_4"/>
    <property type="match status" value="1"/>
</dbReference>
<dbReference type="EMBL" id="CP018221">
    <property type="protein sequence ID" value="API59369.1"/>
    <property type="molecule type" value="Genomic_DNA"/>
</dbReference>
<dbReference type="OrthoDB" id="9130903at2"/>
<protein>
    <recommendedName>
        <fullName evidence="1">SnoaL-like domain-containing protein</fullName>
    </recommendedName>
</protein>
<feature type="domain" description="SnoaL-like" evidence="1">
    <location>
        <begin position="6"/>
        <end position="130"/>
    </location>
</feature>
<dbReference type="Proteomes" id="UP000182063">
    <property type="component" value="Chromosome"/>
</dbReference>
<dbReference type="STRING" id="1921510.BSL82_08640"/>
<reference evidence="3" key="1">
    <citation type="submission" date="2016-11" db="EMBL/GenBank/DDBJ databases">
        <title>Complete Genome Sequence of alachlor-degrading Sphingomonas sp. strain JJ-A5.</title>
        <authorList>
            <person name="Lee H."/>
            <person name="Ka J.-O."/>
        </authorList>
    </citation>
    <scope>NUCLEOTIDE SEQUENCE [LARGE SCALE GENOMIC DNA]</scope>
    <source>
        <strain evidence="3">JJ-A5</strain>
    </source>
</reference>
<organism evidence="2 3">
    <name type="scientific">Tardibacter chloracetimidivorans</name>
    <dbReference type="NCBI Taxonomy" id="1921510"/>
    <lineage>
        <taxon>Bacteria</taxon>
        <taxon>Pseudomonadati</taxon>
        <taxon>Pseudomonadota</taxon>
        <taxon>Alphaproteobacteria</taxon>
        <taxon>Sphingomonadales</taxon>
        <taxon>Sphingomonadaceae</taxon>
        <taxon>Tardibacter</taxon>
    </lineage>
</organism>
<dbReference type="KEGG" id="sphj:BSL82_08640"/>
<evidence type="ECO:0000259" key="1">
    <source>
        <dbReference type="Pfam" id="PF13577"/>
    </source>
</evidence>
<dbReference type="InterPro" id="IPR037401">
    <property type="entry name" value="SnoaL-like"/>
</dbReference>
<name>A0A1L3ZUX2_9SPHN</name>
<proteinExistence type="predicted"/>
<dbReference type="RefSeq" id="WP_072596919.1">
    <property type="nucleotide sequence ID" value="NZ_CP018221.1"/>
</dbReference>